<dbReference type="AlphaFoldDB" id="A0A6A7WDH7"/>
<dbReference type="Gene3D" id="2.130.10.10">
    <property type="entry name" value="YVTN repeat-like/Quinoprotein amine dehydrogenase"/>
    <property type="match status" value="2"/>
</dbReference>
<protein>
    <recommendedName>
        <fullName evidence="5">Two component regulator three Y domain-containing protein</fullName>
    </recommendedName>
</protein>
<dbReference type="SUPFAM" id="SSF50998">
    <property type="entry name" value="Quinoprotein alcohol dehydrogenase-like"/>
    <property type="match status" value="1"/>
</dbReference>
<name>A0A6A7WDH7_9BACT</name>
<organism evidence="3 4">
    <name type="scientific">Segatella copri</name>
    <dbReference type="NCBI Taxonomy" id="165179"/>
    <lineage>
        <taxon>Bacteria</taxon>
        <taxon>Pseudomonadati</taxon>
        <taxon>Bacteroidota</taxon>
        <taxon>Bacteroidia</taxon>
        <taxon>Bacteroidales</taxon>
        <taxon>Prevotellaceae</taxon>
        <taxon>Segatella</taxon>
    </lineage>
</organism>
<dbReference type="SUPFAM" id="SSF46894">
    <property type="entry name" value="C-terminal effector domain of the bipartite response regulators"/>
    <property type="match status" value="1"/>
</dbReference>
<dbReference type="Proteomes" id="UP000384372">
    <property type="component" value="Unassembled WGS sequence"/>
</dbReference>
<keyword evidence="2" id="KW-1133">Transmembrane helix</keyword>
<evidence type="ECO:0000256" key="2">
    <source>
        <dbReference type="SAM" id="Phobius"/>
    </source>
</evidence>
<dbReference type="InterPro" id="IPR011047">
    <property type="entry name" value="Quinoprotein_ADH-like_sf"/>
</dbReference>
<dbReference type="OrthoDB" id="1090267at2"/>
<dbReference type="InterPro" id="IPR015943">
    <property type="entry name" value="WD40/YVTN_repeat-like_dom_sf"/>
</dbReference>
<dbReference type="GO" id="GO:0003677">
    <property type="term" value="F:DNA binding"/>
    <property type="evidence" value="ECO:0007669"/>
    <property type="project" value="InterPro"/>
</dbReference>
<keyword evidence="2" id="KW-0812">Transmembrane</keyword>
<comment type="caution">
    <text evidence="3">The sequence shown here is derived from an EMBL/GenBank/DDBJ whole genome shotgun (WGS) entry which is preliminary data.</text>
</comment>
<dbReference type="GO" id="GO:0006355">
    <property type="term" value="P:regulation of DNA-templated transcription"/>
    <property type="evidence" value="ECO:0007669"/>
    <property type="project" value="InterPro"/>
</dbReference>
<proteinExistence type="predicted"/>
<sequence>MPIISYYNSFTYHYGMQNWCCTQDDRGIMYFANNNGVLSYDGYSWRTIALPSKGLVRSILADGDRIYVGSYTDFGYFVRDEWGKMVYHSLWPKKYQSHNDEIWNIVKGADGHIYFQSFCSYFVYDGKKVTPYYIKEHLPLWFFQTGGQLYAQLISDGLCRVSKTYYPPILHRRDYGNDHVMGLHQLGKSHFLLATNQNGLFLYDGQQVKPVRTDVDALLRQALINRTVMLNKHTLVLGTIKSGIFAIDLNTNKVLWHYSKANGLGNNTVLNLLVDRTGNLWAALDNGIALIHTGLPLSVMRLEGIGMVYDVATLGSDMYIATNQSVWRYDMKEHNIVPVNGCEGQNWYVSQFDNQVFAGNNLGTKALVGNQSFDLLNDNQGCTMMREYQHYGQHALIESSYNSFRIYLRDGDKWRYGWTVKGFSAPIREIEIDNQGVIWAAHMSKGLYRLELSKDMKRFEKVNYYSSLPNSKGDAFHVMTIMGRVVFSYGGRLFTYDDIRKQILPYYGCGRLSDMGIVSSAFLDKKTFWLLNSDGYWLMHSGSKENLPVFFISNSSFGQECNIYGHSMYVSGRATYFFLNDGIGRYLGTGAEKGKNPACYQASFSEVTTKDRDNVAHQLPVVSDGKVKAWGNIRLRVSFPNYDNDKLQFCYTLKGGGNTLTESSYSPEIVYSNFGFGDYELTVVVKNLKGDIIGKPLVYCFSFPTPFLLSWWAWLMYLLLLSALVYGFIRWRTNKIIRRNKKIAEKELMEQKMKSLEQERIIAEQQKQLLENELVLKGKDVASMAFDMVAMNNSISEAKETLLEGMRKGTITTKNASKLLLQMKSGDNDLFWNTFQNNFDLIHKKFFRSLREKYPDLTSNDLKVCALLRLNLNTKDIANFTHLTIRGVEGARYRLRKKLGIPTDKSLTDFLIEFE</sequence>
<evidence type="ECO:0000313" key="4">
    <source>
        <dbReference type="Proteomes" id="UP000384372"/>
    </source>
</evidence>
<dbReference type="InterPro" id="IPR036388">
    <property type="entry name" value="WH-like_DNA-bd_sf"/>
</dbReference>
<dbReference type="EMBL" id="VZAD01000085">
    <property type="protein sequence ID" value="MQP12527.1"/>
    <property type="molecule type" value="Genomic_DNA"/>
</dbReference>
<dbReference type="Gene3D" id="1.10.10.10">
    <property type="entry name" value="Winged helix-like DNA-binding domain superfamily/Winged helix DNA-binding domain"/>
    <property type="match status" value="1"/>
</dbReference>
<evidence type="ECO:0000256" key="1">
    <source>
        <dbReference type="SAM" id="Coils"/>
    </source>
</evidence>
<reference evidence="3 4" key="1">
    <citation type="submission" date="2019-09" db="EMBL/GenBank/DDBJ databases">
        <title>Distinct polysaccharide growth profiles of human intestinal Prevotella copri isolates.</title>
        <authorList>
            <person name="Fehlner-Peach H."/>
            <person name="Magnabosco C."/>
            <person name="Raghavan V."/>
            <person name="Scher J.U."/>
            <person name="Tett A."/>
            <person name="Cox L.M."/>
            <person name="Gottsegen C."/>
            <person name="Watters A."/>
            <person name="Wiltshire- Gordon J.D."/>
            <person name="Segata N."/>
            <person name="Bonneau R."/>
            <person name="Littman D.R."/>
        </authorList>
    </citation>
    <scope>NUCLEOTIDE SEQUENCE [LARGE SCALE GENOMIC DNA]</scope>
    <source>
        <strain evidence="4">iAQ1173</strain>
    </source>
</reference>
<dbReference type="InterPro" id="IPR016032">
    <property type="entry name" value="Sig_transdc_resp-reg_C-effctor"/>
</dbReference>
<evidence type="ECO:0008006" key="5">
    <source>
        <dbReference type="Google" id="ProtNLM"/>
    </source>
</evidence>
<dbReference type="InterPro" id="IPR013783">
    <property type="entry name" value="Ig-like_fold"/>
</dbReference>
<feature type="coiled-coil region" evidence="1">
    <location>
        <begin position="734"/>
        <end position="773"/>
    </location>
</feature>
<feature type="transmembrane region" description="Helical" evidence="2">
    <location>
        <begin position="711"/>
        <end position="729"/>
    </location>
</feature>
<dbReference type="Gene3D" id="2.60.40.10">
    <property type="entry name" value="Immunoglobulins"/>
    <property type="match status" value="1"/>
</dbReference>
<keyword evidence="4" id="KW-1185">Reference proteome</keyword>
<keyword evidence="2" id="KW-0472">Membrane</keyword>
<keyword evidence="1" id="KW-0175">Coiled coil</keyword>
<dbReference type="RefSeq" id="WP_158464120.1">
    <property type="nucleotide sequence ID" value="NZ_VZAD01000085.1"/>
</dbReference>
<accession>A0A6A7WDH7</accession>
<evidence type="ECO:0000313" key="3">
    <source>
        <dbReference type="EMBL" id="MQP12527.1"/>
    </source>
</evidence>
<gene>
    <name evidence="3" type="ORF">F7D20_11305</name>
</gene>